<comment type="similarity">
    <text evidence="8">Belongs to the major facilitator superfamily. Proton-dependent oligopeptide transporter (POT/PTR) (TC 2.A.17) family.</text>
</comment>
<feature type="transmembrane region" description="Helical" evidence="9">
    <location>
        <begin position="434"/>
        <end position="456"/>
    </location>
</feature>
<dbReference type="Proteomes" id="UP001485226">
    <property type="component" value="Unassembled WGS sequence"/>
</dbReference>
<feature type="transmembrane region" description="Helical" evidence="9">
    <location>
        <begin position="90"/>
        <end position="108"/>
    </location>
</feature>
<feature type="transmembrane region" description="Helical" evidence="9">
    <location>
        <begin position="64"/>
        <end position="83"/>
    </location>
</feature>
<feature type="transmembrane region" description="Helical" evidence="9">
    <location>
        <begin position="570"/>
        <end position="593"/>
    </location>
</feature>
<dbReference type="Gene3D" id="1.20.1250.20">
    <property type="entry name" value="MFS general substrate transporter like domains"/>
    <property type="match status" value="2"/>
</dbReference>
<keyword evidence="11" id="KW-1185">Reference proteome</keyword>
<dbReference type="InterPro" id="IPR036259">
    <property type="entry name" value="MFS_trans_sf"/>
</dbReference>
<dbReference type="PANTHER" id="PTHR23517:SF15">
    <property type="entry name" value="PROTON-DEPENDENT OLIGOPEPTIDE FAMILY TRANSPORT PROTEIN"/>
    <property type="match status" value="1"/>
</dbReference>
<feature type="transmembrane region" description="Helical" evidence="9">
    <location>
        <begin position="41"/>
        <end position="58"/>
    </location>
</feature>
<keyword evidence="4 8" id="KW-0812">Transmembrane</keyword>
<dbReference type="InterPro" id="IPR050171">
    <property type="entry name" value="MFS_Transporters"/>
</dbReference>
<keyword evidence="2 8" id="KW-0813">Transport</keyword>
<feature type="transmembrane region" description="Helical" evidence="9">
    <location>
        <begin position="534"/>
        <end position="555"/>
    </location>
</feature>
<feature type="transmembrane region" description="Helical" evidence="9">
    <location>
        <begin position="303"/>
        <end position="321"/>
    </location>
</feature>
<feature type="transmembrane region" description="Helical" evidence="9">
    <location>
        <begin position="114"/>
        <end position="130"/>
    </location>
</feature>
<dbReference type="InterPro" id="IPR005279">
    <property type="entry name" value="Dipep/tripep_permease"/>
</dbReference>
<gene>
    <name evidence="10" type="ORF">AAEO57_03270</name>
</gene>
<feature type="transmembrane region" description="Helical" evidence="9">
    <location>
        <begin position="341"/>
        <end position="370"/>
    </location>
</feature>
<feature type="transmembrane region" description="Helical" evidence="9">
    <location>
        <begin position="468"/>
        <end position="489"/>
    </location>
</feature>
<feature type="transmembrane region" description="Helical" evidence="9">
    <location>
        <begin position="151"/>
        <end position="175"/>
    </location>
</feature>
<dbReference type="PROSITE" id="PS01023">
    <property type="entry name" value="PTR2_2"/>
    <property type="match status" value="1"/>
</dbReference>
<dbReference type="RefSeq" id="WP_341689434.1">
    <property type="nucleotide sequence ID" value="NZ_JBBYHS010000003.1"/>
</dbReference>
<evidence type="ECO:0000313" key="10">
    <source>
        <dbReference type="EMBL" id="MEL1252784.1"/>
    </source>
</evidence>
<evidence type="ECO:0000256" key="4">
    <source>
        <dbReference type="ARBA" id="ARBA00022692"/>
    </source>
</evidence>
<dbReference type="InterPro" id="IPR018456">
    <property type="entry name" value="PTR2_symporter_CS"/>
</dbReference>
<dbReference type="InterPro" id="IPR000109">
    <property type="entry name" value="POT_fam"/>
</dbReference>
<evidence type="ECO:0000256" key="3">
    <source>
        <dbReference type="ARBA" id="ARBA00022475"/>
    </source>
</evidence>
<sequence length="601" mass="66729">MSQNNTDQFFKSTVLGHPAGLFVLFFTEMWERFSFYGMRSLLILFLTTSFVDGGWGWTRENASALFGSYVGLVYLSTMLGGYFADKVIGFRWAVVVGAVLMTLGHASMAVETEFSIYLGLVLLVFGNGFFKPNMTSIVSEMYKDRPEKKDGAYTLFYMGVNAGAFFGILLCGYLGEKVGWSYGFGLAGIFMFFGMLQFWLSQNIFGDIGLKPNKESKAKAEALDTDKRNPFSPLQLAAIAFSSIVALLWLVNDPAAKISGGKVNIFSFLGDNGNSIAILSALIVFIVLLVYRFTQYSKITKEKLIAVTFFAFLTIFFWAIFEQSPNSLTIFASDYTDRVLVGNWSVIFLVVNSLITILPLVIITWVLILLFKQTFKLYAIANIILSISFVIIWAIAIWMLVKDYYTAGYLTLSDTTLQALKIDKVTAPLTEVPATWFSTLNSLFIISLAPLFSKWWESKYNPSANLKYGIGMGLLALGMACVAFGANGIEPGAKTASVSMIWLILVYLFHTMGELCISPVGLSYVSKLVPARMIAFMFGVWYLAVAIGMKGAGMFGENIDKIANEHGLSYFFWMLTIISILVALFSILMTPVIKKLMHGVR</sequence>
<keyword evidence="6 9" id="KW-1133">Transmembrane helix</keyword>
<keyword evidence="5" id="KW-0571">Peptide transport</keyword>
<feature type="transmembrane region" description="Helical" evidence="9">
    <location>
        <begin position="377"/>
        <end position="401"/>
    </location>
</feature>
<evidence type="ECO:0000256" key="7">
    <source>
        <dbReference type="ARBA" id="ARBA00023136"/>
    </source>
</evidence>
<feature type="transmembrane region" description="Helical" evidence="9">
    <location>
        <begin position="272"/>
        <end position="291"/>
    </location>
</feature>
<dbReference type="PANTHER" id="PTHR23517">
    <property type="entry name" value="RESISTANCE PROTEIN MDTM, PUTATIVE-RELATED-RELATED"/>
    <property type="match status" value="1"/>
</dbReference>
<evidence type="ECO:0000256" key="8">
    <source>
        <dbReference type="RuleBase" id="RU003755"/>
    </source>
</evidence>
<proteinExistence type="inferred from homology"/>
<organism evidence="10 11">
    <name type="scientific">Flavobacterium calami</name>
    <dbReference type="NCBI Taxonomy" id="3139144"/>
    <lineage>
        <taxon>Bacteria</taxon>
        <taxon>Pseudomonadati</taxon>
        <taxon>Bacteroidota</taxon>
        <taxon>Flavobacteriia</taxon>
        <taxon>Flavobacteriales</taxon>
        <taxon>Flavobacteriaceae</taxon>
        <taxon>Flavobacterium</taxon>
    </lineage>
</organism>
<dbReference type="EMBL" id="JBBYHS010000003">
    <property type="protein sequence ID" value="MEL1252784.1"/>
    <property type="molecule type" value="Genomic_DNA"/>
</dbReference>
<reference evidence="10 11" key="1">
    <citation type="submission" date="2024-04" db="EMBL/GenBank/DDBJ databases">
        <title>Flavobacterium sp. DGU38 16S ribosomal RNA gene Genome sequencing and assembly.</title>
        <authorList>
            <person name="Park S."/>
        </authorList>
    </citation>
    <scope>NUCLEOTIDE SEQUENCE [LARGE SCALE GENOMIC DNA]</scope>
    <source>
        <strain evidence="10 11">DGU38</strain>
    </source>
</reference>
<evidence type="ECO:0000256" key="5">
    <source>
        <dbReference type="ARBA" id="ARBA00022856"/>
    </source>
</evidence>
<keyword evidence="5" id="KW-0653">Protein transport</keyword>
<evidence type="ECO:0000313" key="11">
    <source>
        <dbReference type="Proteomes" id="UP001485226"/>
    </source>
</evidence>
<comment type="caution">
    <text evidence="10">The sequence shown here is derived from an EMBL/GenBank/DDBJ whole genome shotgun (WGS) entry which is preliminary data.</text>
</comment>
<keyword evidence="3" id="KW-1003">Cell membrane</keyword>
<comment type="subcellular location">
    <subcellularLocation>
        <location evidence="1">Cell membrane</location>
        <topology evidence="1">Multi-pass membrane protein</topology>
    </subcellularLocation>
    <subcellularLocation>
        <location evidence="8">Membrane</location>
        <topology evidence="8">Multi-pass membrane protein</topology>
    </subcellularLocation>
</comment>
<name>A0ABU9IK20_9FLAO</name>
<feature type="transmembrane region" description="Helical" evidence="9">
    <location>
        <begin position="181"/>
        <end position="200"/>
    </location>
</feature>
<feature type="transmembrane region" description="Helical" evidence="9">
    <location>
        <begin position="501"/>
        <end position="522"/>
    </location>
</feature>
<protein>
    <submittedName>
        <fullName evidence="10">Oligopeptide:H+ symporter</fullName>
    </submittedName>
</protein>
<dbReference type="NCBIfam" id="TIGR00924">
    <property type="entry name" value="yjdL_sub1_fam"/>
    <property type="match status" value="1"/>
</dbReference>
<dbReference type="CDD" id="cd17346">
    <property type="entry name" value="MFS_DtpA_like"/>
    <property type="match status" value="1"/>
</dbReference>
<dbReference type="SUPFAM" id="SSF103473">
    <property type="entry name" value="MFS general substrate transporter"/>
    <property type="match status" value="1"/>
</dbReference>
<evidence type="ECO:0000256" key="1">
    <source>
        <dbReference type="ARBA" id="ARBA00004651"/>
    </source>
</evidence>
<dbReference type="Pfam" id="PF00854">
    <property type="entry name" value="PTR2"/>
    <property type="match status" value="2"/>
</dbReference>
<evidence type="ECO:0000256" key="9">
    <source>
        <dbReference type="SAM" id="Phobius"/>
    </source>
</evidence>
<feature type="transmembrane region" description="Helical" evidence="9">
    <location>
        <begin position="12"/>
        <end position="29"/>
    </location>
</feature>
<evidence type="ECO:0000256" key="2">
    <source>
        <dbReference type="ARBA" id="ARBA00022448"/>
    </source>
</evidence>
<accession>A0ABU9IK20</accession>
<keyword evidence="7 9" id="KW-0472">Membrane</keyword>
<evidence type="ECO:0000256" key="6">
    <source>
        <dbReference type="ARBA" id="ARBA00022989"/>
    </source>
</evidence>